<evidence type="ECO:0000313" key="10">
    <source>
        <dbReference type="Proteomes" id="UP000599024"/>
    </source>
</evidence>
<dbReference type="AlphaFoldDB" id="A0A8J6N911"/>
<evidence type="ECO:0000259" key="8">
    <source>
        <dbReference type="PROSITE" id="PS51740"/>
    </source>
</evidence>
<dbReference type="GO" id="GO:0005737">
    <property type="term" value="C:cytoplasm"/>
    <property type="evidence" value="ECO:0007669"/>
    <property type="project" value="UniProtKB-UniRule"/>
</dbReference>
<keyword evidence="2 7" id="KW-0963">Cytoplasm</keyword>
<keyword evidence="6 7" id="KW-0804">Transcription</keyword>
<evidence type="ECO:0000256" key="1">
    <source>
        <dbReference type="ARBA" id="ARBA00013860"/>
    </source>
</evidence>
<dbReference type="Pfam" id="PF02381">
    <property type="entry name" value="MraZ"/>
    <property type="match status" value="2"/>
</dbReference>
<name>A0A8J6N911_9BACT</name>
<feature type="domain" description="SpoVT-AbrB" evidence="8">
    <location>
        <begin position="14"/>
        <end position="59"/>
    </location>
</feature>
<keyword evidence="4 7" id="KW-0805">Transcription regulation</keyword>
<dbReference type="GO" id="GO:0003700">
    <property type="term" value="F:DNA-binding transcription factor activity"/>
    <property type="evidence" value="ECO:0007669"/>
    <property type="project" value="UniProtKB-UniRule"/>
</dbReference>
<reference evidence="9 10" key="1">
    <citation type="submission" date="2020-08" db="EMBL/GenBank/DDBJ databases">
        <title>Bridging the membrane lipid divide: bacteria of the FCB group superphylum have the potential to synthesize archaeal ether lipids.</title>
        <authorList>
            <person name="Villanueva L."/>
            <person name="Von Meijenfeldt F.A.B."/>
            <person name="Westbye A.B."/>
            <person name="Yadav S."/>
            <person name="Hopmans E.C."/>
            <person name="Dutilh B.E."/>
            <person name="Sinninghe Damste J.S."/>
        </authorList>
    </citation>
    <scope>NUCLEOTIDE SEQUENCE [LARGE SCALE GENOMIC DNA]</scope>
    <source>
        <strain evidence="9">NIOZ-UU81</strain>
    </source>
</reference>
<comment type="subcellular location">
    <subcellularLocation>
        <location evidence="7">Cytoplasm</location>
        <location evidence="7">Nucleoid</location>
    </subcellularLocation>
</comment>
<dbReference type="GO" id="GO:2000143">
    <property type="term" value="P:negative regulation of DNA-templated transcription initiation"/>
    <property type="evidence" value="ECO:0007669"/>
    <property type="project" value="TreeGrafter"/>
</dbReference>
<dbReference type="Proteomes" id="UP000599024">
    <property type="component" value="Unassembled WGS sequence"/>
</dbReference>
<dbReference type="InterPro" id="IPR035642">
    <property type="entry name" value="MraZ_N"/>
</dbReference>
<dbReference type="SUPFAM" id="SSF89447">
    <property type="entry name" value="AbrB/MazE/MraZ-like"/>
    <property type="match status" value="1"/>
</dbReference>
<dbReference type="PROSITE" id="PS51740">
    <property type="entry name" value="SPOVT_ABRB"/>
    <property type="match status" value="2"/>
</dbReference>
<dbReference type="CDD" id="cd16321">
    <property type="entry name" value="MraZ_C"/>
    <property type="match status" value="1"/>
</dbReference>
<dbReference type="InterPro" id="IPR007159">
    <property type="entry name" value="SpoVT-AbrB_dom"/>
</dbReference>
<evidence type="ECO:0000256" key="6">
    <source>
        <dbReference type="ARBA" id="ARBA00023163"/>
    </source>
</evidence>
<dbReference type="GO" id="GO:0009295">
    <property type="term" value="C:nucleoid"/>
    <property type="evidence" value="ECO:0007669"/>
    <property type="project" value="UniProtKB-SubCell"/>
</dbReference>
<comment type="subunit">
    <text evidence="7">Forms oligomers.</text>
</comment>
<evidence type="ECO:0000313" key="9">
    <source>
        <dbReference type="EMBL" id="MBC8208246.1"/>
    </source>
</evidence>
<proteinExistence type="inferred from homology"/>
<evidence type="ECO:0000256" key="7">
    <source>
        <dbReference type="HAMAP-Rule" id="MF_01008"/>
    </source>
</evidence>
<dbReference type="EMBL" id="JACNLK010000032">
    <property type="protein sequence ID" value="MBC8208246.1"/>
    <property type="molecule type" value="Genomic_DNA"/>
</dbReference>
<keyword evidence="5 7" id="KW-0238">DNA-binding</keyword>
<accession>A0A8J6N911</accession>
<dbReference type="Gene3D" id="3.40.1550.20">
    <property type="entry name" value="Transcriptional regulator MraZ domain"/>
    <property type="match status" value="1"/>
</dbReference>
<dbReference type="PANTHER" id="PTHR34701">
    <property type="entry name" value="TRANSCRIPTIONAL REGULATOR MRAZ"/>
    <property type="match status" value="1"/>
</dbReference>
<dbReference type="InterPro" id="IPR020603">
    <property type="entry name" value="MraZ_dom"/>
</dbReference>
<evidence type="ECO:0000256" key="5">
    <source>
        <dbReference type="ARBA" id="ARBA00023125"/>
    </source>
</evidence>
<evidence type="ECO:0000256" key="4">
    <source>
        <dbReference type="ARBA" id="ARBA00023015"/>
    </source>
</evidence>
<comment type="similarity">
    <text evidence="7">Belongs to the MraZ family.</text>
</comment>
<dbReference type="InterPro" id="IPR003444">
    <property type="entry name" value="MraZ"/>
</dbReference>
<evidence type="ECO:0000256" key="3">
    <source>
        <dbReference type="ARBA" id="ARBA00022737"/>
    </source>
</evidence>
<gene>
    <name evidence="7" type="primary">mraZ</name>
    <name evidence="9" type="ORF">H8E79_03640</name>
</gene>
<dbReference type="PANTHER" id="PTHR34701:SF1">
    <property type="entry name" value="TRANSCRIPTIONAL REGULATOR MRAZ"/>
    <property type="match status" value="1"/>
</dbReference>
<comment type="caution">
    <text evidence="9">The sequence shown here is derived from an EMBL/GenBank/DDBJ whole genome shotgun (WGS) entry which is preliminary data.</text>
</comment>
<evidence type="ECO:0000256" key="2">
    <source>
        <dbReference type="ARBA" id="ARBA00022490"/>
    </source>
</evidence>
<dbReference type="InterPro" id="IPR037914">
    <property type="entry name" value="SpoVT-AbrB_sf"/>
</dbReference>
<sequence>MAKSKTIVSRFRGRSEHVLDVKGRLNFPSRFREVLQQYESEQLMVTSWGSHLRAFPATEWETLEDKLLAKGREQPGLTSFVRLVVSGVTPCLPDRQGRILMPPTLRSETRIVKEVVLTGMLDYVEIWDKDAWLIETQATRENFADYNESLAKLGIF</sequence>
<dbReference type="InterPro" id="IPR035644">
    <property type="entry name" value="MraZ_C"/>
</dbReference>
<dbReference type="CDD" id="cd16320">
    <property type="entry name" value="MraZ_N"/>
    <property type="match status" value="1"/>
</dbReference>
<protein>
    <recommendedName>
        <fullName evidence="1 7">Transcriptional regulator MraZ</fullName>
    </recommendedName>
</protein>
<keyword evidence="3" id="KW-0677">Repeat</keyword>
<dbReference type="GO" id="GO:0000976">
    <property type="term" value="F:transcription cis-regulatory region binding"/>
    <property type="evidence" value="ECO:0007669"/>
    <property type="project" value="TreeGrafter"/>
</dbReference>
<dbReference type="HAMAP" id="MF_01008">
    <property type="entry name" value="MraZ"/>
    <property type="match status" value="1"/>
</dbReference>
<dbReference type="InterPro" id="IPR038619">
    <property type="entry name" value="MraZ_sf"/>
</dbReference>
<feature type="domain" description="SpoVT-AbrB" evidence="8">
    <location>
        <begin position="88"/>
        <end position="131"/>
    </location>
</feature>
<organism evidence="9 10">
    <name type="scientific">Candidatus Desulfatifera sulfidica</name>
    <dbReference type="NCBI Taxonomy" id="2841691"/>
    <lineage>
        <taxon>Bacteria</taxon>
        <taxon>Pseudomonadati</taxon>
        <taxon>Thermodesulfobacteriota</taxon>
        <taxon>Desulfobulbia</taxon>
        <taxon>Desulfobulbales</taxon>
        <taxon>Desulfobulbaceae</taxon>
        <taxon>Candidatus Desulfatifera</taxon>
    </lineage>
</organism>